<dbReference type="EC" id="2.7.11.1" evidence="1"/>
<dbReference type="OrthoDB" id="432483at2759"/>
<gene>
    <name evidence="8" type="ORF">HYH03_004967</name>
</gene>
<evidence type="ECO:0000256" key="5">
    <source>
        <dbReference type="ARBA" id="ARBA00022777"/>
    </source>
</evidence>
<evidence type="ECO:0000313" key="9">
    <source>
        <dbReference type="Proteomes" id="UP000612055"/>
    </source>
</evidence>
<dbReference type="PANTHER" id="PTHR45637">
    <property type="entry name" value="FLIPPASE KINASE 1-RELATED"/>
    <property type="match status" value="1"/>
</dbReference>
<dbReference type="SUPFAM" id="SSF56112">
    <property type="entry name" value="Protein kinase-like (PK-like)"/>
    <property type="match status" value="1"/>
</dbReference>
<evidence type="ECO:0000313" key="8">
    <source>
        <dbReference type="EMBL" id="KAG2496961.1"/>
    </source>
</evidence>
<evidence type="ECO:0000256" key="2">
    <source>
        <dbReference type="ARBA" id="ARBA00022527"/>
    </source>
</evidence>
<evidence type="ECO:0000256" key="3">
    <source>
        <dbReference type="ARBA" id="ARBA00022679"/>
    </source>
</evidence>
<evidence type="ECO:0000256" key="4">
    <source>
        <dbReference type="ARBA" id="ARBA00022741"/>
    </source>
</evidence>
<reference evidence="8" key="1">
    <citation type="journal article" date="2020" name="bioRxiv">
        <title>Comparative genomics of Chlamydomonas.</title>
        <authorList>
            <person name="Craig R.J."/>
            <person name="Hasan A.R."/>
            <person name="Ness R.W."/>
            <person name="Keightley P.D."/>
        </authorList>
    </citation>
    <scope>NUCLEOTIDE SEQUENCE</scope>
    <source>
        <strain evidence="8">CCAP 11/70</strain>
    </source>
</reference>
<protein>
    <recommendedName>
        <fullName evidence="1">non-specific serine/threonine protein kinase</fullName>
        <ecNumber evidence="1">2.7.11.1</ecNumber>
    </recommendedName>
</protein>
<keyword evidence="3" id="KW-0808">Transferase</keyword>
<sequence>MPPFCFSTPDFAATTQAALSRARALKLGNELGHGSISRVAEAVCPTTWERFAVKRVGLPSGAGKEAQRLSVLQRVAREAAVAQALATAGNPDGLVRHYACVYDSEADAVLLVMQACTGPCLAELRRRQPGGRLPEARVLRMLASVGRSLAALHSLGILAAENVLLHSTDSDPDHVVLVDFDLCRDAPGAGASADNGPGGSCERAAAEAAAAFASITPGASSAQGGGGSGNEGGQGGGFVVWGTAEYLAYELLKDGASAYAPASDWWALGVLGYELLYGRSPWICGGGGLEALLHRVSHYSPPFPSPAEGGPQVGPSTVQLLRGLLRQRADVRLGGGPGRAQEVLGHAALRGCS</sequence>
<dbReference type="InterPro" id="IPR000719">
    <property type="entry name" value="Prot_kinase_dom"/>
</dbReference>
<dbReference type="EMBL" id="JAEHOE010000016">
    <property type="protein sequence ID" value="KAG2496961.1"/>
    <property type="molecule type" value="Genomic_DNA"/>
</dbReference>
<keyword evidence="2" id="KW-0723">Serine/threonine-protein kinase</keyword>
<feature type="domain" description="Protein kinase" evidence="7">
    <location>
        <begin position="25"/>
        <end position="349"/>
    </location>
</feature>
<dbReference type="Gene3D" id="1.10.510.10">
    <property type="entry name" value="Transferase(Phosphotransferase) domain 1"/>
    <property type="match status" value="2"/>
</dbReference>
<name>A0A836C1J1_9CHLO</name>
<dbReference type="GO" id="GO:0004674">
    <property type="term" value="F:protein serine/threonine kinase activity"/>
    <property type="evidence" value="ECO:0007669"/>
    <property type="project" value="UniProtKB-KW"/>
</dbReference>
<dbReference type="PROSITE" id="PS50011">
    <property type="entry name" value="PROTEIN_KINASE_DOM"/>
    <property type="match status" value="1"/>
</dbReference>
<evidence type="ECO:0000256" key="6">
    <source>
        <dbReference type="ARBA" id="ARBA00022840"/>
    </source>
</evidence>
<dbReference type="Pfam" id="PF00069">
    <property type="entry name" value="Pkinase"/>
    <property type="match status" value="2"/>
</dbReference>
<comment type="caution">
    <text evidence="8">The sequence shown here is derived from an EMBL/GenBank/DDBJ whole genome shotgun (WGS) entry which is preliminary data.</text>
</comment>
<keyword evidence="5" id="KW-0418">Kinase</keyword>
<proteinExistence type="predicted"/>
<evidence type="ECO:0000259" key="7">
    <source>
        <dbReference type="PROSITE" id="PS50011"/>
    </source>
</evidence>
<evidence type="ECO:0000256" key="1">
    <source>
        <dbReference type="ARBA" id="ARBA00012513"/>
    </source>
</evidence>
<keyword evidence="4" id="KW-0547">Nucleotide-binding</keyword>
<keyword evidence="9" id="KW-1185">Reference proteome</keyword>
<dbReference type="GO" id="GO:0005524">
    <property type="term" value="F:ATP binding"/>
    <property type="evidence" value="ECO:0007669"/>
    <property type="project" value="UniProtKB-KW"/>
</dbReference>
<dbReference type="Proteomes" id="UP000612055">
    <property type="component" value="Unassembled WGS sequence"/>
</dbReference>
<dbReference type="InterPro" id="IPR011009">
    <property type="entry name" value="Kinase-like_dom_sf"/>
</dbReference>
<organism evidence="8 9">
    <name type="scientific">Edaphochlamys debaryana</name>
    <dbReference type="NCBI Taxonomy" id="47281"/>
    <lineage>
        <taxon>Eukaryota</taxon>
        <taxon>Viridiplantae</taxon>
        <taxon>Chlorophyta</taxon>
        <taxon>core chlorophytes</taxon>
        <taxon>Chlorophyceae</taxon>
        <taxon>CS clade</taxon>
        <taxon>Chlamydomonadales</taxon>
        <taxon>Chlamydomonadales incertae sedis</taxon>
        <taxon>Edaphochlamys</taxon>
    </lineage>
</organism>
<dbReference type="AlphaFoldDB" id="A0A836C1J1"/>
<accession>A0A836C1J1</accession>
<keyword evidence="6" id="KW-0067">ATP-binding</keyword>